<evidence type="ECO:0008006" key="5">
    <source>
        <dbReference type="Google" id="ProtNLM"/>
    </source>
</evidence>
<dbReference type="EMBL" id="JAJJMA010078437">
    <property type="protein sequence ID" value="MCL7028345.1"/>
    <property type="molecule type" value="Genomic_DNA"/>
</dbReference>
<organism evidence="3 4">
    <name type="scientific">Papaver nudicaule</name>
    <name type="common">Iceland poppy</name>
    <dbReference type="NCBI Taxonomy" id="74823"/>
    <lineage>
        <taxon>Eukaryota</taxon>
        <taxon>Viridiplantae</taxon>
        <taxon>Streptophyta</taxon>
        <taxon>Embryophyta</taxon>
        <taxon>Tracheophyta</taxon>
        <taxon>Spermatophyta</taxon>
        <taxon>Magnoliopsida</taxon>
        <taxon>Ranunculales</taxon>
        <taxon>Papaveraceae</taxon>
        <taxon>Papaveroideae</taxon>
        <taxon>Papaver</taxon>
    </lineage>
</organism>
<dbReference type="GO" id="GO:0004386">
    <property type="term" value="F:helicase activity"/>
    <property type="evidence" value="ECO:0007669"/>
    <property type="project" value="InterPro"/>
</dbReference>
<dbReference type="Proteomes" id="UP001177140">
    <property type="component" value="Unassembled WGS sequence"/>
</dbReference>
<protein>
    <recommendedName>
        <fullName evidence="5">DNA2/NAM7 helicase helicase domain-containing protein</fullName>
    </recommendedName>
</protein>
<dbReference type="InterPro" id="IPR041679">
    <property type="entry name" value="DNA2/NAM7-like_C"/>
</dbReference>
<reference evidence="3" key="1">
    <citation type="submission" date="2022-03" db="EMBL/GenBank/DDBJ databases">
        <title>A functionally conserved STORR gene fusion in Papaver species that diverged 16.8 million years ago.</title>
        <authorList>
            <person name="Catania T."/>
        </authorList>
    </citation>
    <scope>NUCLEOTIDE SEQUENCE</scope>
    <source>
        <strain evidence="3">S-191538</strain>
    </source>
</reference>
<dbReference type="InterPro" id="IPR041677">
    <property type="entry name" value="DNA2/NAM7_AAA_11"/>
</dbReference>
<comment type="caution">
    <text evidence="3">The sequence shown here is derived from an EMBL/GenBank/DDBJ whole genome shotgun (WGS) entry which is preliminary data.</text>
</comment>
<dbReference type="Gene3D" id="3.40.50.300">
    <property type="entry name" value="P-loop containing nucleotide triphosphate hydrolases"/>
    <property type="match status" value="1"/>
</dbReference>
<dbReference type="Pfam" id="PF13086">
    <property type="entry name" value="AAA_11"/>
    <property type="match status" value="1"/>
</dbReference>
<accession>A0AA41S3P9</accession>
<dbReference type="SUPFAM" id="SSF52540">
    <property type="entry name" value="P-loop containing nucleoside triphosphate hydrolases"/>
    <property type="match status" value="1"/>
</dbReference>
<evidence type="ECO:0000313" key="3">
    <source>
        <dbReference type="EMBL" id="MCL7028345.1"/>
    </source>
</evidence>
<dbReference type="InterPro" id="IPR045055">
    <property type="entry name" value="DNA2/NAM7-like"/>
</dbReference>
<feature type="domain" description="DNA2/NAM7 helicase-like C-terminal" evidence="2">
    <location>
        <begin position="164"/>
        <end position="237"/>
    </location>
</feature>
<dbReference type="PANTHER" id="PTHR10887">
    <property type="entry name" value="DNA2/NAM7 HELICASE FAMILY"/>
    <property type="match status" value="1"/>
</dbReference>
<feature type="domain" description="DNA2/NAM7 helicase helicase" evidence="1">
    <location>
        <begin position="63"/>
        <end position="146"/>
    </location>
</feature>
<dbReference type="AlphaFoldDB" id="A0AA41S3P9"/>
<name>A0AA41S3P9_PAPNU</name>
<dbReference type="PANTHER" id="PTHR10887:SF515">
    <property type="entry name" value="P-LOOP CONTAINING NUCLEOSIDE TRIPHOSPHATE HYDROLASES SUPERFAMILY PROTEIN"/>
    <property type="match status" value="1"/>
</dbReference>
<evidence type="ECO:0000313" key="4">
    <source>
        <dbReference type="Proteomes" id="UP001177140"/>
    </source>
</evidence>
<gene>
    <name evidence="3" type="ORF">MKW94_019845</name>
</gene>
<keyword evidence="4" id="KW-1185">Reference proteome</keyword>
<proteinExistence type="predicted"/>
<dbReference type="InterPro" id="IPR027417">
    <property type="entry name" value="P-loop_NTPase"/>
</dbReference>
<sequence>MVTLCGLLESIEILLSQIQVDDKEFEELFARQENYSKEAQGSGTYNHISAKLHKMRIESMQVLRSVGHSLGDSLPSSTNRSILTELCLKNSSLIFSTVSSSYDLHGLDLEPLDLLVIDEAAQLKECESVIPMQLEAIRHTVLIGDEYHAQARVKSRVSDEAGFGRSLFERLGLFGHSEDLLNMQYRMLPAISTFPNRRFYKDQIVDAPSVLCENFQQNYLPGPMFGPYSFINISNGRDN</sequence>
<evidence type="ECO:0000259" key="1">
    <source>
        <dbReference type="Pfam" id="PF13086"/>
    </source>
</evidence>
<dbReference type="Pfam" id="PF13087">
    <property type="entry name" value="AAA_12"/>
    <property type="match status" value="1"/>
</dbReference>
<evidence type="ECO:0000259" key="2">
    <source>
        <dbReference type="Pfam" id="PF13087"/>
    </source>
</evidence>